<dbReference type="PROSITE" id="PS50011">
    <property type="entry name" value="PROTEIN_KINASE_DOM"/>
    <property type="match status" value="1"/>
</dbReference>
<evidence type="ECO:0000256" key="10">
    <source>
        <dbReference type="SAM" id="Phobius"/>
    </source>
</evidence>
<keyword evidence="8 10" id="KW-1133">Transmembrane helix</keyword>
<keyword evidence="3 10" id="KW-0812">Transmembrane</keyword>
<dbReference type="SUPFAM" id="SSF52058">
    <property type="entry name" value="L domain-like"/>
    <property type="match status" value="1"/>
</dbReference>
<keyword evidence="14" id="KW-1185">Reference proteome</keyword>
<dbReference type="Gene3D" id="1.10.510.10">
    <property type="entry name" value="Transferase(Phosphotransferase) domain 1"/>
    <property type="match status" value="1"/>
</dbReference>
<protein>
    <recommendedName>
        <fullName evidence="12">Protein kinase domain-containing protein</fullName>
    </recommendedName>
</protein>
<dbReference type="Pfam" id="PF08263">
    <property type="entry name" value="LRRNT_2"/>
    <property type="match status" value="1"/>
</dbReference>
<keyword evidence="7" id="KW-0067">ATP-binding</keyword>
<dbReference type="EMBL" id="JAVIJP010000027">
    <property type="protein sequence ID" value="KAL3635952.1"/>
    <property type="molecule type" value="Genomic_DNA"/>
</dbReference>
<dbReference type="Pfam" id="PF07714">
    <property type="entry name" value="PK_Tyr_Ser-Thr"/>
    <property type="match status" value="1"/>
</dbReference>
<dbReference type="Pfam" id="PF00560">
    <property type="entry name" value="LRR_1"/>
    <property type="match status" value="4"/>
</dbReference>
<dbReference type="Proteomes" id="UP001632038">
    <property type="component" value="Unassembled WGS sequence"/>
</dbReference>
<dbReference type="PANTHER" id="PTHR48010:SF32">
    <property type="entry name" value="PROTEIN KINASE DOMAIN-CONTAINING PROTEIN"/>
    <property type="match status" value="1"/>
</dbReference>
<feature type="domain" description="Protein kinase" evidence="12">
    <location>
        <begin position="337"/>
        <end position="600"/>
    </location>
</feature>
<dbReference type="FunFam" id="3.80.10.10:FF:000234">
    <property type="entry name" value="Probable inactive receptor kinase RLK902"/>
    <property type="match status" value="1"/>
</dbReference>
<evidence type="ECO:0000256" key="1">
    <source>
        <dbReference type="ARBA" id="ARBA00004370"/>
    </source>
</evidence>
<evidence type="ECO:0000256" key="3">
    <source>
        <dbReference type="ARBA" id="ARBA00022692"/>
    </source>
</evidence>
<keyword evidence="9 10" id="KW-0472">Membrane</keyword>
<feature type="transmembrane region" description="Helical" evidence="10">
    <location>
        <begin position="238"/>
        <end position="261"/>
    </location>
</feature>
<dbReference type="InterPro" id="IPR050994">
    <property type="entry name" value="At_inactive_RLKs"/>
</dbReference>
<dbReference type="InterPro" id="IPR032675">
    <property type="entry name" value="LRR_dom_sf"/>
</dbReference>
<dbReference type="InterPro" id="IPR001611">
    <property type="entry name" value="Leu-rich_rpt"/>
</dbReference>
<keyword evidence="4 11" id="KW-0732">Signal</keyword>
<comment type="subcellular location">
    <subcellularLocation>
        <location evidence="1">Membrane</location>
    </subcellularLocation>
</comment>
<reference evidence="14" key="1">
    <citation type="journal article" date="2024" name="IScience">
        <title>Strigolactones Initiate the Formation of Haustorium-like Structures in Castilleja.</title>
        <authorList>
            <person name="Buerger M."/>
            <person name="Peterson D."/>
            <person name="Chory J."/>
        </authorList>
    </citation>
    <scope>NUCLEOTIDE SEQUENCE [LARGE SCALE GENOMIC DNA]</scope>
</reference>
<keyword evidence="5" id="KW-0677">Repeat</keyword>
<evidence type="ECO:0000313" key="14">
    <source>
        <dbReference type="Proteomes" id="UP001632038"/>
    </source>
</evidence>
<keyword evidence="6" id="KW-0547">Nucleotide-binding</keyword>
<comment type="caution">
    <text evidence="13">The sequence shown here is derived from an EMBL/GenBank/DDBJ whole genome shotgun (WGS) entry which is preliminary data.</text>
</comment>
<evidence type="ECO:0000256" key="9">
    <source>
        <dbReference type="ARBA" id="ARBA00023136"/>
    </source>
</evidence>
<feature type="signal peptide" evidence="11">
    <location>
        <begin position="1"/>
        <end position="20"/>
    </location>
</feature>
<evidence type="ECO:0000313" key="13">
    <source>
        <dbReference type="EMBL" id="KAL3635952.1"/>
    </source>
</evidence>
<dbReference type="InterPro" id="IPR013210">
    <property type="entry name" value="LRR_N_plant-typ"/>
</dbReference>
<accession>A0ABD3D1T6</accession>
<dbReference type="InterPro" id="IPR011009">
    <property type="entry name" value="Kinase-like_dom_sf"/>
</dbReference>
<dbReference type="GO" id="GO:0005524">
    <property type="term" value="F:ATP binding"/>
    <property type="evidence" value="ECO:0007669"/>
    <property type="project" value="UniProtKB-KW"/>
</dbReference>
<dbReference type="SUPFAM" id="SSF56112">
    <property type="entry name" value="Protein kinase-like (PK-like)"/>
    <property type="match status" value="1"/>
</dbReference>
<dbReference type="GO" id="GO:0016020">
    <property type="term" value="C:membrane"/>
    <property type="evidence" value="ECO:0007669"/>
    <property type="project" value="UniProtKB-SubCell"/>
</dbReference>
<dbReference type="InterPro" id="IPR000719">
    <property type="entry name" value="Prot_kinase_dom"/>
</dbReference>
<gene>
    <name evidence="13" type="ORF">CASFOL_020499</name>
</gene>
<evidence type="ECO:0000256" key="5">
    <source>
        <dbReference type="ARBA" id="ARBA00022737"/>
    </source>
</evidence>
<evidence type="ECO:0000256" key="7">
    <source>
        <dbReference type="ARBA" id="ARBA00022840"/>
    </source>
</evidence>
<evidence type="ECO:0000256" key="2">
    <source>
        <dbReference type="ARBA" id="ARBA00022614"/>
    </source>
</evidence>
<name>A0ABD3D1T6_9LAMI</name>
<sequence>MIFSLYLLILFLNFVTPTFSTLAADQSALLRLRAAVRGRTLLWNTTTGATPCSWNGVTCDNSTNRVIELRLPGDGLSGQIPINTIGDLTELRALSLRRNSLFGEIPPDIASCTQLQDVHLQGNNFSGEIPASLYSLRNLVRVNLAGNNFTGNLSPGFNNLTNLTTLYLENNSFIGLLPDLRSLNGLINFNVSFNGLTGSIPSVLGRFPAQSFLGNSLCGPPFATCPNDNRNNRLSNGAIAGIAVGSSVLVALILIVLFISFRTYRKRKILPRPDRSPLGREIWSPNLNSLTAENNNSSDKSFSSEIRKKERFKKVSSDGLVLFGENVEVFSLQELLSSSAEVLGQGTVGSTYKAYFDSGVEVIVKRLKNVCVSEGEFRDKIEELGLLVHENLEGVRGYFYGRDERLLLYEPMAKGSLFDLLHGNNSCALSFENRVKIAIGMASGIEYLHSISPITTHGNIKSSNVFLTDYQNPRVSEFGLMPLVSSTANINGYRAPEVTDTRVVTHEADVYSFGVLLLELLTRKHPDRVLAEEGVELPNWVQSVVQENWTTKVFDPELHRDENIEDKMFRFLEIAISCINQEPHSRPSMAEVTRRIREIRG</sequence>
<evidence type="ECO:0000256" key="8">
    <source>
        <dbReference type="ARBA" id="ARBA00022989"/>
    </source>
</evidence>
<dbReference type="InterPro" id="IPR001245">
    <property type="entry name" value="Ser-Thr/Tyr_kinase_cat_dom"/>
</dbReference>
<proteinExistence type="predicted"/>
<feature type="chain" id="PRO_5044841483" description="Protein kinase domain-containing protein" evidence="11">
    <location>
        <begin position="21"/>
        <end position="601"/>
    </location>
</feature>
<evidence type="ECO:0000256" key="11">
    <source>
        <dbReference type="SAM" id="SignalP"/>
    </source>
</evidence>
<keyword evidence="2" id="KW-0433">Leucine-rich repeat</keyword>
<dbReference type="Gene3D" id="3.30.200.20">
    <property type="entry name" value="Phosphorylase Kinase, domain 1"/>
    <property type="match status" value="1"/>
</dbReference>
<evidence type="ECO:0000256" key="4">
    <source>
        <dbReference type="ARBA" id="ARBA00022729"/>
    </source>
</evidence>
<dbReference type="FunFam" id="1.10.510.10:FF:000095">
    <property type="entry name" value="protein STRUBBELIG-RECEPTOR FAMILY 8"/>
    <property type="match status" value="1"/>
</dbReference>
<evidence type="ECO:0000256" key="6">
    <source>
        <dbReference type="ARBA" id="ARBA00022741"/>
    </source>
</evidence>
<organism evidence="13 14">
    <name type="scientific">Castilleja foliolosa</name>
    <dbReference type="NCBI Taxonomy" id="1961234"/>
    <lineage>
        <taxon>Eukaryota</taxon>
        <taxon>Viridiplantae</taxon>
        <taxon>Streptophyta</taxon>
        <taxon>Embryophyta</taxon>
        <taxon>Tracheophyta</taxon>
        <taxon>Spermatophyta</taxon>
        <taxon>Magnoliopsida</taxon>
        <taxon>eudicotyledons</taxon>
        <taxon>Gunneridae</taxon>
        <taxon>Pentapetalae</taxon>
        <taxon>asterids</taxon>
        <taxon>lamiids</taxon>
        <taxon>Lamiales</taxon>
        <taxon>Orobanchaceae</taxon>
        <taxon>Pedicularideae</taxon>
        <taxon>Castillejinae</taxon>
        <taxon>Castilleja</taxon>
    </lineage>
</organism>
<dbReference type="PANTHER" id="PTHR48010">
    <property type="entry name" value="OS05G0588300 PROTEIN"/>
    <property type="match status" value="1"/>
</dbReference>
<dbReference type="Gene3D" id="3.80.10.10">
    <property type="entry name" value="Ribonuclease Inhibitor"/>
    <property type="match status" value="2"/>
</dbReference>
<dbReference type="AlphaFoldDB" id="A0ABD3D1T6"/>
<evidence type="ECO:0000259" key="12">
    <source>
        <dbReference type="PROSITE" id="PS50011"/>
    </source>
</evidence>